<feature type="domain" description="Homeobox" evidence="13">
    <location>
        <begin position="105"/>
        <end position="165"/>
    </location>
</feature>
<evidence type="ECO:0000256" key="8">
    <source>
        <dbReference type="PROSITE-ProRule" id="PRU00108"/>
    </source>
</evidence>
<protein>
    <recommendedName>
        <fullName evidence="10">Homeobox-leucine zipper protein</fullName>
    </recommendedName>
    <alternativeName>
        <fullName evidence="10">HD-ZIP protein</fullName>
    </alternativeName>
    <alternativeName>
        <fullName evidence="10">Homeodomain transcription factor</fullName>
    </alternativeName>
</protein>
<dbReference type="SMART" id="SM00389">
    <property type="entry name" value="HOX"/>
    <property type="match status" value="1"/>
</dbReference>
<evidence type="ECO:0000256" key="9">
    <source>
        <dbReference type="RuleBase" id="RU000682"/>
    </source>
</evidence>
<keyword evidence="3 8" id="KW-0238">DNA-binding</keyword>
<dbReference type="PRINTS" id="PR00031">
    <property type="entry name" value="HTHREPRESSR"/>
</dbReference>
<dbReference type="EMBL" id="JASCZI010241774">
    <property type="protein sequence ID" value="MED6206702.1"/>
    <property type="molecule type" value="Genomic_DNA"/>
</dbReference>
<keyword evidence="11" id="KW-0175">Coiled coil</keyword>
<dbReference type="SUPFAM" id="SSF46689">
    <property type="entry name" value="Homeodomain-like"/>
    <property type="match status" value="1"/>
</dbReference>
<dbReference type="PROSITE" id="PS00027">
    <property type="entry name" value="HOMEOBOX_1"/>
    <property type="match status" value="1"/>
</dbReference>
<evidence type="ECO:0000313" key="15">
    <source>
        <dbReference type="Proteomes" id="UP001341840"/>
    </source>
</evidence>
<dbReference type="Gene3D" id="1.10.10.60">
    <property type="entry name" value="Homeodomain-like"/>
    <property type="match status" value="1"/>
</dbReference>
<dbReference type="Pfam" id="PF02183">
    <property type="entry name" value="HALZ"/>
    <property type="match status" value="1"/>
</dbReference>
<feature type="DNA-binding region" description="Homeobox" evidence="8">
    <location>
        <begin position="107"/>
        <end position="166"/>
    </location>
</feature>
<evidence type="ECO:0000259" key="13">
    <source>
        <dbReference type="PROSITE" id="PS50071"/>
    </source>
</evidence>
<comment type="subcellular location">
    <subcellularLocation>
        <location evidence="1 8 9">Nucleus</location>
    </subcellularLocation>
</comment>
<dbReference type="Proteomes" id="UP001341840">
    <property type="component" value="Unassembled WGS sequence"/>
</dbReference>
<keyword evidence="15" id="KW-1185">Reference proteome</keyword>
<dbReference type="InterPro" id="IPR009057">
    <property type="entry name" value="Homeodomain-like_sf"/>
</dbReference>
<evidence type="ECO:0000256" key="2">
    <source>
        <dbReference type="ARBA" id="ARBA00023015"/>
    </source>
</evidence>
<dbReference type="PANTHER" id="PTHR24326:SF495">
    <property type="entry name" value="HOMEOBOX-LEUCINE ZIPPER PROTEIN"/>
    <property type="match status" value="1"/>
</dbReference>
<feature type="coiled-coil region" evidence="11">
    <location>
        <begin position="164"/>
        <end position="205"/>
    </location>
</feature>
<keyword evidence="4 8" id="KW-0371">Homeobox</keyword>
<comment type="function">
    <text evidence="10">Transcription factor.</text>
</comment>
<evidence type="ECO:0000256" key="10">
    <source>
        <dbReference type="RuleBase" id="RU369038"/>
    </source>
</evidence>
<evidence type="ECO:0000313" key="14">
    <source>
        <dbReference type="EMBL" id="MED6206702.1"/>
    </source>
</evidence>
<dbReference type="InterPro" id="IPR001356">
    <property type="entry name" value="HD"/>
</dbReference>
<feature type="compositionally biased region" description="Acidic residues" evidence="12">
    <location>
        <begin position="308"/>
        <end position="324"/>
    </location>
</feature>
<proteinExistence type="inferred from homology"/>
<dbReference type="CDD" id="cd00086">
    <property type="entry name" value="homeodomain"/>
    <property type="match status" value="1"/>
</dbReference>
<gene>
    <name evidence="14" type="ORF">PIB30_029315</name>
</gene>
<comment type="caution">
    <text evidence="14">The sequence shown here is derived from an EMBL/GenBank/DDBJ whole genome shotgun (WGS) entry which is preliminary data.</text>
</comment>
<dbReference type="InterPro" id="IPR045224">
    <property type="entry name" value="HDZip_class_I_plant"/>
</dbReference>
<dbReference type="InterPro" id="IPR000047">
    <property type="entry name" value="HTH_motif"/>
</dbReference>
<keyword evidence="5 10" id="KW-0804">Transcription</keyword>
<evidence type="ECO:0000256" key="12">
    <source>
        <dbReference type="SAM" id="MobiDB-lite"/>
    </source>
</evidence>
<evidence type="ECO:0000256" key="11">
    <source>
        <dbReference type="SAM" id="Coils"/>
    </source>
</evidence>
<evidence type="ECO:0000256" key="1">
    <source>
        <dbReference type="ARBA" id="ARBA00004123"/>
    </source>
</evidence>
<keyword evidence="6 8" id="KW-0539">Nucleus</keyword>
<reference evidence="14 15" key="1">
    <citation type="journal article" date="2023" name="Plants (Basel)">
        <title>Bridging the Gap: Combining Genomics and Transcriptomics Approaches to Understand Stylosanthes scabra, an Orphan Legume from the Brazilian Caatinga.</title>
        <authorList>
            <person name="Ferreira-Neto J.R.C."/>
            <person name="da Silva M.D."/>
            <person name="Binneck E."/>
            <person name="de Melo N.F."/>
            <person name="da Silva R.H."/>
            <person name="de Melo A.L.T.M."/>
            <person name="Pandolfi V."/>
            <person name="Bustamante F.O."/>
            <person name="Brasileiro-Vidal A.C."/>
            <person name="Benko-Iseppon A.M."/>
        </authorList>
    </citation>
    <scope>NUCLEOTIDE SEQUENCE [LARGE SCALE GENOMIC DNA]</scope>
    <source>
        <tissue evidence="14">Leaves</tissue>
    </source>
</reference>
<organism evidence="14 15">
    <name type="scientific">Stylosanthes scabra</name>
    <dbReference type="NCBI Taxonomy" id="79078"/>
    <lineage>
        <taxon>Eukaryota</taxon>
        <taxon>Viridiplantae</taxon>
        <taxon>Streptophyta</taxon>
        <taxon>Embryophyta</taxon>
        <taxon>Tracheophyta</taxon>
        <taxon>Spermatophyta</taxon>
        <taxon>Magnoliopsida</taxon>
        <taxon>eudicotyledons</taxon>
        <taxon>Gunneridae</taxon>
        <taxon>Pentapetalae</taxon>
        <taxon>rosids</taxon>
        <taxon>fabids</taxon>
        <taxon>Fabales</taxon>
        <taxon>Fabaceae</taxon>
        <taxon>Papilionoideae</taxon>
        <taxon>50 kb inversion clade</taxon>
        <taxon>dalbergioids sensu lato</taxon>
        <taxon>Dalbergieae</taxon>
        <taxon>Pterocarpus clade</taxon>
        <taxon>Stylosanthes</taxon>
    </lineage>
</organism>
<accession>A0ABU6Y8E3</accession>
<sequence>MAASRKLYGGSSMSLLLQNDTRIPSSSHQVLDSLWLHTSDPSSFQGSKSMVDFENGRGSNNIRDRSLIFQQGLMEKEEENNNNNNNNNNVCDDDYDPSCFHQTTGNGNSKKRRLTSEQVQFLERSFEVENKLEPERKVQLAKELGLQPRQVAIWFQNRRARFKTKQLEKEYGALKASFDKLKADYESLLQQNHNLKQQVNSLKNKLIPRDKDDENCSLDEKLSPHDVDMMNSNDEKKDQEAITTELMISNSTSNENGSKMPLTHPIMLTCKQEDANSAKSDILDDSDSPHCNDQNHHHHHHRHLSSFMEEEPAESGDFSQDEDDNLSKNLLTLPCLPKVEDNDACYHEQNENTCGFGFPVEDQTFCFWPY</sequence>
<name>A0ABU6Y8E3_9FABA</name>
<evidence type="ECO:0000256" key="5">
    <source>
        <dbReference type="ARBA" id="ARBA00023163"/>
    </source>
</evidence>
<evidence type="ECO:0000256" key="3">
    <source>
        <dbReference type="ARBA" id="ARBA00023125"/>
    </source>
</evidence>
<dbReference type="PROSITE" id="PS50071">
    <property type="entry name" value="HOMEOBOX_2"/>
    <property type="match status" value="1"/>
</dbReference>
<dbReference type="PANTHER" id="PTHR24326">
    <property type="entry name" value="HOMEOBOX-LEUCINE ZIPPER PROTEIN"/>
    <property type="match status" value="1"/>
</dbReference>
<evidence type="ECO:0000256" key="4">
    <source>
        <dbReference type="ARBA" id="ARBA00023155"/>
    </source>
</evidence>
<dbReference type="InterPro" id="IPR003106">
    <property type="entry name" value="Leu_zip_homeo"/>
</dbReference>
<evidence type="ECO:0000256" key="7">
    <source>
        <dbReference type="ARBA" id="ARBA00025748"/>
    </source>
</evidence>
<keyword evidence="2 10" id="KW-0805">Transcription regulation</keyword>
<dbReference type="Pfam" id="PF00046">
    <property type="entry name" value="Homeodomain"/>
    <property type="match status" value="1"/>
</dbReference>
<feature type="region of interest" description="Disordered" evidence="12">
    <location>
        <begin position="275"/>
        <end position="324"/>
    </location>
</feature>
<dbReference type="InterPro" id="IPR017970">
    <property type="entry name" value="Homeobox_CS"/>
</dbReference>
<evidence type="ECO:0000256" key="6">
    <source>
        <dbReference type="ARBA" id="ARBA00023242"/>
    </source>
</evidence>
<comment type="similarity">
    <text evidence="7 10">Belongs to the HD-ZIP homeobox family. Class I subfamily.</text>
</comment>